<proteinExistence type="predicted"/>
<feature type="region of interest" description="Disordered" evidence="1">
    <location>
        <begin position="1"/>
        <end position="30"/>
    </location>
</feature>
<evidence type="ECO:0000256" key="1">
    <source>
        <dbReference type="SAM" id="MobiDB-lite"/>
    </source>
</evidence>
<evidence type="ECO:0000313" key="3">
    <source>
        <dbReference type="Proteomes" id="UP000276133"/>
    </source>
</evidence>
<dbReference type="AlphaFoldDB" id="A0A3M7QKK6"/>
<accession>A0A3M7QKK6</accession>
<protein>
    <submittedName>
        <fullName evidence="2">Uncharacterized protein</fullName>
    </submittedName>
</protein>
<name>A0A3M7QKK6_BRAPC</name>
<dbReference type="EMBL" id="REGN01005836">
    <property type="protein sequence ID" value="RNA11840.1"/>
    <property type="molecule type" value="Genomic_DNA"/>
</dbReference>
<evidence type="ECO:0000313" key="2">
    <source>
        <dbReference type="EMBL" id="RNA11840.1"/>
    </source>
</evidence>
<organism evidence="2 3">
    <name type="scientific">Brachionus plicatilis</name>
    <name type="common">Marine rotifer</name>
    <name type="synonym">Brachionus muelleri</name>
    <dbReference type="NCBI Taxonomy" id="10195"/>
    <lineage>
        <taxon>Eukaryota</taxon>
        <taxon>Metazoa</taxon>
        <taxon>Spiralia</taxon>
        <taxon>Gnathifera</taxon>
        <taxon>Rotifera</taxon>
        <taxon>Eurotatoria</taxon>
        <taxon>Monogononta</taxon>
        <taxon>Pseudotrocha</taxon>
        <taxon>Ploima</taxon>
        <taxon>Brachionidae</taxon>
        <taxon>Brachionus</taxon>
    </lineage>
</organism>
<sequence length="208" mass="23293">PAPPAIPTSSSLSSICSYSGKRGKKSKPNPLSEYASLLNVPVQSHPRPRFKKACSSNSLAVYANASLSPAVSVSSLSSCHFSAYAPRRSTIYDEYIMDQASSGPQFASEPASSMFLKSATSYYQKYKQQQSIKSTNGYDDTEMDKRKEEAVNRIIRNERIKEIRMKMYEYELLKEYQNLNVNQAATVESRSLDDFGSLNENLTLKLRI</sequence>
<dbReference type="Proteomes" id="UP000276133">
    <property type="component" value="Unassembled WGS sequence"/>
</dbReference>
<feature type="compositionally biased region" description="Low complexity" evidence="1">
    <location>
        <begin position="9"/>
        <end position="19"/>
    </location>
</feature>
<dbReference type="OrthoDB" id="10669258at2759"/>
<comment type="caution">
    <text evidence="2">The sequence shown here is derived from an EMBL/GenBank/DDBJ whole genome shotgun (WGS) entry which is preliminary data.</text>
</comment>
<gene>
    <name evidence="2" type="ORF">BpHYR1_013215</name>
</gene>
<reference evidence="2 3" key="1">
    <citation type="journal article" date="2018" name="Sci. Rep.">
        <title>Genomic signatures of local adaptation to the degree of environmental predictability in rotifers.</title>
        <authorList>
            <person name="Franch-Gras L."/>
            <person name="Hahn C."/>
            <person name="Garcia-Roger E.M."/>
            <person name="Carmona M.J."/>
            <person name="Serra M."/>
            <person name="Gomez A."/>
        </authorList>
    </citation>
    <scope>NUCLEOTIDE SEQUENCE [LARGE SCALE GENOMIC DNA]</scope>
    <source>
        <strain evidence="2">HYR1</strain>
    </source>
</reference>
<keyword evidence="3" id="KW-1185">Reference proteome</keyword>
<feature type="non-terminal residue" evidence="2">
    <location>
        <position position="1"/>
    </location>
</feature>